<proteinExistence type="inferred from homology"/>
<dbReference type="PRINTS" id="PR00069">
    <property type="entry name" value="ALDKETRDTASE"/>
</dbReference>
<keyword evidence="2" id="KW-0521">NADP</keyword>
<feature type="binding site" evidence="5">
    <location>
        <position position="139"/>
    </location>
    <ligand>
        <name>substrate</name>
    </ligand>
</feature>
<dbReference type="PROSITE" id="PS00062">
    <property type="entry name" value="ALDOKETO_REDUCTASE_2"/>
    <property type="match status" value="1"/>
</dbReference>
<gene>
    <name evidence="8" type="ORF">LVISKB_0277</name>
</gene>
<feature type="active site" description="Proton donor" evidence="4">
    <location>
        <position position="81"/>
    </location>
</feature>
<sequence length="309" mass="34447">MISRCFELPSCGTKGVRWHYERLKEDFWMTTITETFALNNGLEMPKVGFGTWQTKPGQETYEAVSRALTAGYRFIDTAKAYRNEASVGEAIRDSDVAREDLFIQTKLPAESKTYDETLADFESSLAALDLDYVDSYIIHAPWPWAQMGSNHDAENREVWRAMQTIYQSGRAKAIGVSNFNSHDLNNLLTWDGLTVKPAVDQIQYYVGHTQASIVDTATANEIVVQAYSPLATGGLVDSPELERVAGNYGVSIPQLALRFVIQNGVAPLPKARSMAHVQANAQLDFTINEQDMAFLNRLTDNNGWHPVGD</sequence>
<dbReference type="PANTHER" id="PTHR43827:SF3">
    <property type="entry name" value="NADP-DEPENDENT OXIDOREDUCTASE DOMAIN-CONTAINING PROTEIN"/>
    <property type="match status" value="1"/>
</dbReference>
<evidence type="ECO:0000256" key="4">
    <source>
        <dbReference type="PIRSR" id="PIRSR000097-1"/>
    </source>
</evidence>
<dbReference type="PIRSF" id="PIRSF000097">
    <property type="entry name" value="AKR"/>
    <property type="match status" value="1"/>
</dbReference>
<evidence type="ECO:0000256" key="1">
    <source>
        <dbReference type="ARBA" id="ARBA00007905"/>
    </source>
</evidence>
<protein>
    <submittedName>
        <fullName evidence="8">Uncharacterized oxidoreductase YtbE</fullName>
    </submittedName>
</protein>
<dbReference type="Proteomes" id="UP000012042">
    <property type="component" value="Chromosome"/>
</dbReference>
<evidence type="ECO:0000256" key="6">
    <source>
        <dbReference type="PIRSR" id="PIRSR000097-3"/>
    </source>
</evidence>
<reference evidence="8 9" key="1">
    <citation type="journal article" date="2013" name="PLoS ONE">
        <title>Genomic Analysis by Deep Sequencing of the Probiotic Lactobacillus brevis KB290 Harboring Nine Plasmids Reveals Genomic Stability.</title>
        <authorList>
            <person name="Fukao M."/>
            <person name="Oshima K."/>
            <person name="Morita H."/>
            <person name="Toh H."/>
            <person name="Suda W."/>
            <person name="Kim S.W."/>
            <person name="Suzuki S."/>
            <person name="Yakabe T."/>
            <person name="Hattori M."/>
            <person name="Yajima N."/>
        </authorList>
    </citation>
    <scope>NUCLEOTIDE SEQUENCE [LARGE SCALE GENOMIC DNA]</scope>
    <source>
        <strain evidence="8 9">KB290</strain>
    </source>
</reference>
<name>M5AC91_LEVBR</name>
<keyword evidence="3" id="KW-0560">Oxidoreductase</keyword>
<dbReference type="InterPro" id="IPR020471">
    <property type="entry name" value="AKR"/>
</dbReference>
<dbReference type="PANTHER" id="PTHR43827">
    <property type="entry name" value="2,5-DIKETO-D-GLUCONIC ACID REDUCTASE"/>
    <property type="match status" value="1"/>
</dbReference>
<dbReference type="GO" id="GO:0016616">
    <property type="term" value="F:oxidoreductase activity, acting on the CH-OH group of donors, NAD or NADP as acceptor"/>
    <property type="evidence" value="ECO:0007669"/>
    <property type="project" value="UniProtKB-ARBA"/>
</dbReference>
<dbReference type="InterPro" id="IPR023210">
    <property type="entry name" value="NADP_OxRdtase_dom"/>
</dbReference>
<dbReference type="EMBL" id="AP012167">
    <property type="protein sequence ID" value="BAN05912.1"/>
    <property type="molecule type" value="Genomic_DNA"/>
</dbReference>
<evidence type="ECO:0000256" key="2">
    <source>
        <dbReference type="ARBA" id="ARBA00022857"/>
    </source>
</evidence>
<feature type="site" description="Lowers pKa of active site Tyr" evidence="6">
    <location>
        <position position="106"/>
    </location>
</feature>
<dbReference type="PATRIC" id="fig|1001583.3.peg.271"/>
<dbReference type="HOGENOM" id="CLU_023205_0_1_9"/>
<dbReference type="InterPro" id="IPR018170">
    <property type="entry name" value="Aldo/ket_reductase_CS"/>
</dbReference>
<accession>M5AC91</accession>
<comment type="similarity">
    <text evidence="1">Belongs to the aldo/keto reductase family.</text>
</comment>
<dbReference type="Gene3D" id="3.20.20.100">
    <property type="entry name" value="NADP-dependent oxidoreductase domain"/>
    <property type="match status" value="1"/>
</dbReference>
<organism evidence="8 9">
    <name type="scientific">Levilactobacillus brevis KB290</name>
    <dbReference type="NCBI Taxonomy" id="1001583"/>
    <lineage>
        <taxon>Bacteria</taxon>
        <taxon>Bacillati</taxon>
        <taxon>Bacillota</taxon>
        <taxon>Bacilli</taxon>
        <taxon>Lactobacillales</taxon>
        <taxon>Lactobacillaceae</taxon>
        <taxon>Levilactobacillus</taxon>
    </lineage>
</organism>
<dbReference type="KEGG" id="lbk:LVISKB_0277"/>
<dbReference type="SUPFAM" id="SSF51430">
    <property type="entry name" value="NAD(P)-linked oxidoreductase"/>
    <property type="match status" value="1"/>
</dbReference>
<dbReference type="AlphaFoldDB" id="M5AC91"/>
<dbReference type="FunFam" id="3.20.20.100:FF:000002">
    <property type="entry name" value="2,5-diketo-D-gluconic acid reductase A"/>
    <property type="match status" value="1"/>
</dbReference>
<dbReference type="Pfam" id="PF00248">
    <property type="entry name" value="Aldo_ket_red"/>
    <property type="match status" value="1"/>
</dbReference>
<evidence type="ECO:0000313" key="9">
    <source>
        <dbReference type="Proteomes" id="UP000012042"/>
    </source>
</evidence>
<dbReference type="CDD" id="cd19071">
    <property type="entry name" value="AKR_AKR1-5-like"/>
    <property type="match status" value="1"/>
</dbReference>
<evidence type="ECO:0000313" key="8">
    <source>
        <dbReference type="EMBL" id="BAN05912.1"/>
    </source>
</evidence>
<evidence type="ECO:0000256" key="3">
    <source>
        <dbReference type="ARBA" id="ARBA00023002"/>
    </source>
</evidence>
<dbReference type="InterPro" id="IPR036812">
    <property type="entry name" value="NAD(P)_OxRdtase_dom_sf"/>
</dbReference>
<evidence type="ECO:0000259" key="7">
    <source>
        <dbReference type="Pfam" id="PF00248"/>
    </source>
</evidence>
<evidence type="ECO:0000256" key="5">
    <source>
        <dbReference type="PIRSR" id="PIRSR000097-2"/>
    </source>
</evidence>
<feature type="domain" description="NADP-dependent oxidoreductase" evidence="7">
    <location>
        <begin position="46"/>
        <end position="297"/>
    </location>
</feature>